<evidence type="ECO:0000256" key="2">
    <source>
        <dbReference type="ARBA" id="ARBA00022525"/>
    </source>
</evidence>
<keyword evidence="3" id="KW-0575">Peroxidase</keyword>
<accession>A0A8B8G8E8</accession>
<dbReference type="GO" id="GO:0004601">
    <property type="term" value="F:peroxidase activity"/>
    <property type="evidence" value="ECO:0007669"/>
    <property type="project" value="UniProtKB-KW"/>
</dbReference>
<dbReference type="GO" id="GO:0005576">
    <property type="term" value="C:extracellular region"/>
    <property type="evidence" value="ECO:0007669"/>
    <property type="project" value="UniProtKB-SubCell"/>
</dbReference>
<gene>
    <name evidence="10" type="primary">LOC112689575</name>
</gene>
<name>A0A8B8G8E8_9HEMI</name>
<feature type="binding site" description="axial binding residue" evidence="8">
    <location>
        <position position="361"/>
    </location>
    <ligand>
        <name>heme b</name>
        <dbReference type="ChEBI" id="CHEBI:60344"/>
    </ligand>
    <ligandPart>
        <name>Fe</name>
        <dbReference type="ChEBI" id="CHEBI:18248"/>
    </ligandPart>
</feature>
<keyword evidence="6 8" id="KW-0408">Iron</keyword>
<sequence length="618" mass="70126">TKNPLHISSVLKINNAYEYVKRCAPKVSCDPNAKYRSINGSCNNLLIPTMGAAETPFLRLLDAEFGDGYYKLRKQTNGSALPSARLINDKIFMGRELYHVDENNILLLPFAQLLAHDISGLPGTSFDKHGKLIICPTDKIVRETVSLCQTAVEYPPDDPVYGKYNLTIMNIFRSSTSRNYNCPLFPTTFMNVKTQFIDASDVYGSNENVTKRLRLMEGGRLRSSVSENGQMFCPFIGSKEGVQFTSEKHPHSIYYDTGDPDNGNQNLGITAMQTLFLRFHNYITYKLLALNPNWSDETLYQEARRIVIAIIQRIAYEDFLPIVIGDDFQEAYGINNENIYSPTVSPATSQELSSAAFRVLHSIIPYQFKFMNEDYKTEFSINVTDYLENPKLIPMNNNFDKLIKGFLETPGRPVQPSYNFYISNFMRNTTSDNQFPGLDLMSVDITRGRDVGLPTFNQVRHLCGLPLADDFEDLLDSIHLKDIKKLKGLYHSVNDIDLLVGLLLEKPSEGAMVGPTTRCIIADSFYRFKAGDRFFYDVQRQPGSFTPDQLKVIKKITLGHVLCAITNVDHVQTSMFKAIDHNLFPASKLNCDDDFRIDFNKWSESTNDSDVNCPFFKK</sequence>
<dbReference type="GO" id="GO:0020037">
    <property type="term" value="F:heme binding"/>
    <property type="evidence" value="ECO:0007669"/>
    <property type="project" value="InterPro"/>
</dbReference>
<dbReference type="RefSeq" id="XP_025419138.1">
    <property type="nucleotide sequence ID" value="XM_025563353.1"/>
</dbReference>
<dbReference type="GO" id="GO:0046872">
    <property type="term" value="F:metal ion binding"/>
    <property type="evidence" value="ECO:0007669"/>
    <property type="project" value="UniProtKB-KW"/>
</dbReference>
<proteinExistence type="predicted"/>
<dbReference type="PANTHER" id="PTHR11475:SF4">
    <property type="entry name" value="CHORION PEROXIDASE"/>
    <property type="match status" value="1"/>
</dbReference>
<evidence type="ECO:0000256" key="3">
    <source>
        <dbReference type="ARBA" id="ARBA00022559"/>
    </source>
</evidence>
<dbReference type="GeneID" id="112689575"/>
<keyword evidence="4 8" id="KW-0349">Heme</keyword>
<keyword evidence="8" id="KW-0479">Metal-binding</keyword>
<evidence type="ECO:0000256" key="5">
    <source>
        <dbReference type="ARBA" id="ARBA00022729"/>
    </source>
</evidence>
<dbReference type="Gene3D" id="1.10.640.10">
    <property type="entry name" value="Haem peroxidase domain superfamily, animal type"/>
    <property type="match status" value="1"/>
</dbReference>
<organism evidence="9 10">
    <name type="scientific">Sipha flava</name>
    <name type="common">yellow sugarcane aphid</name>
    <dbReference type="NCBI Taxonomy" id="143950"/>
    <lineage>
        <taxon>Eukaryota</taxon>
        <taxon>Metazoa</taxon>
        <taxon>Ecdysozoa</taxon>
        <taxon>Arthropoda</taxon>
        <taxon>Hexapoda</taxon>
        <taxon>Insecta</taxon>
        <taxon>Pterygota</taxon>
        <taxon>Neoptera</taxon>
        <taxon>Paraneoptera</taxon>
        <taxon>Hemiptera</taxon>
        <taxon>Sternorrhyncha</taxon>
        <taxon>Aphidomorpha</taxon>
        <taxon>Aphidoidea</taxon>
        <taxon>Aphididae</taxon>
        <taxon>Sipha</taxon>
    </lineage>
</organism>
<evidence type="ECO:0000256" key="6">
    <source>
        <dbReference type="ARBA" id="ARBA00023004"/>
    </source>
</evidence>
<evidence type="ECO:0000256" key="7">
    <source>
        <dbReference type="ARBA" id="ARBA00023180"/>
    </source>
</evidence>
<evidence type="ECO:0000256" key="8">
    <source>
        <dbReference type="PIRSR" id="PIRSR619791-2"/>
    </source>
</evidence>
<dbReference type="InterPro" id="IPR019791">
    <property type="entry name" value="Haem_peroxidase_animal"/>
</dbReference>
<dbReference type="InterPro" id="IPR037120">
    <property type="entry name" value="Haem_peroxidase_sf_animal"/>
</dbReference>
<dbReference type="PRINTS" id="PR00457">
    <property type="entry name" value="ANPEROXIDASE"/>
</dbReference>
<dbReference type="AlphaFoldDB" id="A0A8B8G8E8"/>
<protein>
    <submittedName>
        <fullName evidence="10">Peroxidase-like</fullName>
    </submittedName>
</protein>
<dbReference type="FunFam" id="1.10.640.10:FF:000003">
    <property type="entry name" value="chorion peroxidase"/>
    <property type="match status" value="1"/>
</dbReference>
<keyword evidence="2" id="KW-0964">Secreted</keyword>
<keyword evidence="5" id="KW-0732">Signal</keyword>
<dbReference type="OrthoDB" id="823504at2759"/>
<reference evidence="10" key="1">
    <citation type="submission" date="2025-08" db="UniProtKB">
        <authorList>
            <consortium name="RefSeq"/>
        </authorList>
    </citation>
    <scope>IDENTIFICATION</scope>
    <source>
        <tissue evidence="10">Whole body</tissue>
    </source>
</reference>
<evidence type="ECO:0000256" key="1">
    <source>
        <dbReference type="ARBA" id="ARBA00004613"/>
    </source>
</evidence>
<keyword evidence="3" id="KW-0560">Oxidoreductase</keyword>
<dbReference type="PROSITE" id="PS50292">
    <property type="entry name" value="PEROXIDASE_3"/>
    <property type="match status" value="1"/>
</dbReference>
<evidence type="ECO:0000256" key="4">
    <source>
        <dbReference type="ARBA" id="ARBA00022617"/>
    </source>
</evidence>
<dbReference type="InterPro" id="IPR010255">
    <property type="entry name" value="Haem_peroxidase_sf"/>
</dbReference>
<evidence type="ECO:0000313" key="9">
    <source>
        <dbReference type="Proteomes" id="UP000694846"/>
    </source>
</evidence>
<dbReference type="GO" id="GO:0006979">
    <property type="term" value="P:response to oxidative stress"/>
    <property type="evidence" value="ECO:0007669"/>
    <property type="project" value="InterPro"/>
</dbReference>
<comment type="subcellular location">
    <subcellularLocation>
        <location evidence="1">Secreted</location>
    </subcellularLocation>
</comment>
<dbReference type="GO" id="GO:0022412">
    <property type="term" value="P:cellular process involved in reproduction in multicellular organism"/>
    <property type="evidence" value="ECO:0007669"/>
    <property type="project" value="UniProtKB-ARBA"/>
</dbReference>
<evidence type="ECO:0000313" key="10">
    <source>
        <dbReference type="RefSeq" id="XP_025419138.1"/>
    </source>
</evidence>
<feature type="non-terminal residue" evidence="10">
    <location>
        <position position="1"/>
    </location>
</feature>
<dbReference type="Pfam" id="PF03098">
    <property type="entry name" value="An_peroxidase"/>
    <property type="match status" value="1"/>
</dbReference>
<dbReference type="SUPFAM" id="SSF48113">
    <property type="entry name" value="Heme-dependent peroxidases"/>
    <property type="match status" value="1"/>
</dbReference>
<keyword evidence="9" id="KW-1185">Reference proteome</keyword>
<dbReference type="Proteomes" id="UP000694846">
    <property type="component" value="Unplaced"/>
</dbReference>
<keyword evidence="7" id="KW-0325">Glycoprotein</keyword>
<dbReference type="PANTHER" id="PTHR11475">
    <property type="entry name" value="OXIDASE/PEROXIDASE"/>
    <property type="match status" value="1"/>
</dbReference>